<keyword evidence="10" id="KW-1185">Reference proteome</keyword>
<dbReference type="PANTHER" id="PTHR37937">
    <property type="entry name" value="CONJUGATIVE TRANSFER: DNA TRANSPORT"/>
    <property type="match status" value="1"/>
</dbReference>
<feature type="region of interest" description="Disordered" evidence="6">
    <location>
        <begin position="877"/>
        <end position="901"/>
    </location>
</feature>
<accession>A0ABS0L817</accession>
<dbReference type="PANTHER" id="PTHR37937:SF1">
    <property type="entry name" value="CONJUGATIVE TRANSFER: DNA TRANSPORT"/>
    <property type="match status" value="1"/>
</dbReference>
<evidence type="ECO:0000256" key="3">
    <source>
        <dbReference type="ARBA" id="ARBA00022692"/>
    </source>
</evidence>
<dbReference type="Pfam" id="PF12696">
    <property type="entry name" value="TraG-D_C"/>
    <property type="match status" value="1"/>
</dbReference>
<dbReference type="InterPro" id="IPR027417">
    <property type="entry name" value="P-loop_NTPase"/>
</dbReference>
<evidence type="ECO:0000256" key="2">
    <source>
        <dbReference type="ARBA" id="ARBA00022475"/>
    </source>
</evidence>
<feature type="domain" description="TraD/TraG TraM recognition site" evidence="8">
    <location>
        <begin position="507"/>
        <end position="628"/>
    </location>
</feature>
<protein>
    <submittedName>
        <fullName evidence="9">TraM recognition domain-containing protein</fullName>
    </submittedName>
</protein>
<feature type="compositionally biased region" description="Low complexity" evidence="6">
    <location>
        <begin position="751"/>
        <end position="765"/>
    </location>
</feature>
<proteinExistence type="predicted"/>
<keyword evidence="5 7" id="KW-0472">Membrane</keyword>
<evidence type="ECO:0000256" key="7">
    <source>
        <dbReference type="SAM" id="Phobius"/>
    </source>
</evidence>
<dbReference type="InterPro" id="IPR051539">
    <property type="entry name" value="T4SS-coupling_protein"/>
</dbReference>
<evidence type="ECO:0000313" key="9">
    <source>
        <dbReference type="EMBL" id="MBG8556300.1"/>
    </source>
</evidence>
<dbReference type="SUPFAM" id="SSF52540">
    <property type="entry name" value="P-loop containing nucleoside triphosphate hydrolases"/>
    <property type="match status" value="1"/>
</dbReference>
<organism evidence="9 10">
    <name type="scientific">Hymenobacter guriensis</name>
    <dbReference type="NCBI Taxonomy" id="2793065"/>
    <lineage>
        <taxon>Bacteria</taxon>
        <taxon>Pseudomonadati</taxon>
        <taxon>Bacteroidota</taxon>
        <taxon>Cytophagia</taxon>
        <taxon>Cytophagales</taxon>
        <taxon>Hymenobacteraceae</taxon>
        <taxon>Hymenobacter</taxon>
    </lineage>
</organism>
<dbReference type="InterPro" id="IPR032689">
    <property type="entry name" value="TraG-D_C"/>
</dbReference>
<keyword evidence="3 7" id="KW-0812">Transmembrane</keyword>
<feature type="compositionally biased region" description="Basic and acidic residues" evidence="6">
    <location>
        <begin position="817"/>
        <end position="828"/>
    </location>
</feature>
<comment type="caution">
    <text evidence="9">The sequence shown here is derived from an EMBL/GenBank/DDBJ whole genome shotgun (WGS) entry which is preliminary data.</text>
</comment>
<feature type="transmembrane region" description="Helical" evidence="7">
    <location>
        <begin position="183"/>
        <end position="202"/>
    </location>
</feature>
<feature type="compositionally biased region" description="Basic and acidic residues" evidence="6">
    <location>
        <begin position="835"/>
        <end position="846"/>
    </location>
</feature>
<feature type="region of interest" description="Disordered" evidence="6">
    <location>
        <begin position="48"/>
        <end position="74"/>
    </location>
</feature>
<evidence type="ECO:0000256" key="6">
    <source>
        <dbReference type="SAM" id="MobiDB-lite"/>
    </source>
</evidence>
<feature type="transmembrane region" description="Helical" evidence="7">
    <location>
        <begin position="115"/>
        <end position="135"/>
    </location>
</feature>
<feature type="compositionally biased region" description="Pro residues" evidence="6">
    <location>
        <begin position="63"/>
        <end position="74"/>
    </location>
</feature>
<evidence type="ECO:0000256" key="4">
    <source>
        <dbReference type="ARBA" id="ARBA00022989"/>
    </source>
</evidence>
<evidence type="ECO:0000313" key="10">
    <source>
        <dbReference type="Proteomes" id="UP000601099"/>
    </source>
</evidence>
<feature type="transmembrane region" description="Helical" evidence="7">
    <location>
        <begin position="20"/>
        <end position="38"/>
    </location>
</feature>
<gene>
    <name evidence="9" type="ORF">I5L79_22330</name>
</gene>
<feature type="transmembrane region" description="Helical" evidence="7">
    <location>
        <begin position="155"/>
        <end position="176"/>
    </location>
</feature>
<feature type="compositionally biased region" description="Low complexity" evidence="6">
    <location>
        <begin position="48"/>
        <end position="62"/>
    </location>
</feature>
<dbReference type="RefSeq" id="WP_196957319.1">
    <property type="nucleotide sequence ID" value="NZ_JADWYK010000023.1"/>
</dbReference>
<evidence type="ECO:0000256" key="1">
    <source>
        <dbReference type="ARBA" id="ARBA00004651"/>
    </source>
</evidence>
<dbReference type="Proteomes" id="UP000601099">
    <property type="component" value="Unassembled WGS sequence"/>
</dbReference>
<feature type="region of interest" description="Disordered" evidence="6">
    <location>
        <begin position="781"/>
        <end position="852"/>
    </location>
</feature>
<dbReference type="EMBL" id="JADWYK010000023">
    <property type="protein sequence ID" value="MBG8556300.1"/>
    <property type="molecule type" value="Genomic_DNA"/>
</dbReference>
<name>A0ABS0L817_9BACT</name>
<keyword evidence="4 7" id="KW-1133">Transmembrane helix</keyword>
<evidence type="ECO:0000256" key="5">
    <source>
        <dbReference type="ARBA" id="ARBA00023136"/>
    </source>
</evidence>
<feature type="region of interest" description="Disordered" evidence="6">
    <location>
        <begin position="717"/>
        <end position="765"/>
    </location>
</feature>
<dbReference type="Gene3D" id="3.40.50.300">
    <property type="entry name" value="P-loop containing nucleotide triphosphate hydrolases"/>
    <property type="match status" value="1"/>
</dbReference>
<keyword evidence="2" id="KW-1003">Cell membrane</keyword>
<evidence type="ECO:0000259" key="8">
    <source>
        <dbReference type="Pfam" id="PF12696"/>
    </source>
</evidence>
<reference evidence="9 10" key="1">
    <citation type="submission" date="2020-11" db="EMBL/GenBank/DDBJ databases">
        <title>Hymenobacter sp.</title>
        <authorList>
            <person name="Kim M.K."/>
        </authorList>
    </citation>
    <scope>NUCLEOTIDE SEQUENCE [LARGE SCALE GENOMIC DNA]</scope>
    <source>
        <strain evidence="9 10">BT594</strain>
    </source>
</reference>
<feature type="compositionally biased region" description="Low complexity" evidence="6">
    <location>
        <begin position="728"/>
        <end position="738"/>
    </location>
</feature>
<sequence length="901" mass="97018">MSTAPSTPTARPPGSGGNASLIGLVLLLLLLGGEYYVLTDRDKPKAKATTSAAAAKKAAKPAAPNPPKPIKPEPGAPIDIFGAVSGSDSSGDPMEGMGNKVADIGGQAVDMQVGLAARAILVLVSIALIFVQTPAPPKIGAPRKIPRKPKDVEMPVVILCAVLAFGSVMLLLMGYCHGELLTTGYPIASALVLGCGFIAGQLRAATKHIGGRLQAEKVRRDTEYGIVLQAEGNQFVNVPNPFRGTLVLGGAGAGKTFSIGEPFLQQFVKKGMCGLIYDFKFPVLASAAQKSLIYAGELEKPLLHRVINFIDMERTEKINPLRPQDMPMPAYAMEYAKTILNNLNPGGAKGGDNFFELSAEAYLTGIIWFLKNNFPALCTVPHVVAIAVYEDFTHVLSMLKTDPRSQALVQSIITAVEQKAEKQVAGIISSLQIALARLATPEISWVLSPDEARGEGFSLDLNNPANPTILTIGNDPTLARTFSPVISCIIAVALKLMNQQNKHPSFVLIDEGATIYVPGLEVIPATARSNKVAMLYMTQDVAQMVDAYGKDKTQVLISNLNNQFFGKINSAETAKLVSDMVGKEDVEMVSVSAGKSMGGGKVGGGRNVSQSVSVQERQVVRVQDAYTLQQGEFIGQTVETPMSFFQAQIQREIEPGDFPIQPISVFEDAEGVVTPQIERELKADRQQAERRLQELARTREQVEDNLSRQFDMQRAAAKKRLLERQHAQVKQQAAEVVAGSQNPGEESAEGSPVPTEPSSTPPVANTTAAAVDLRAEVEAAKAVAEQSRQEHLTKDTSPVGTLAAASKTTNEAPSRAEPSREERLRDQQVKAQKAQLERLQKAENKPSDSPMQRMIEANHQKIYREVTELIAGIDPATRLPRFPNTLRPKNQVPTPADLGEY</sequence>
<dbReference type="CDD" id="cd01127">
    <property type="entry name" value="TrwB_TraG_TraD_VirD4"/>
    <property type="match status" value="2"/>
</dbReference>
<comment type="subcellular location">
    <subcellularLocation>
        <location evidence="1">Cell membrane</location>
        <topology evidence="1">Multi-pass membrane protein</topology>
    </subcellularLocation>
</comment>